<dbReference type="InterPro" id="IPR051482">
    <property type="entry name" value="Cholesterol_transport"/>
</dbReference>
<name>A0A0N5CJ66_THECL</name>
<sequence>MSYSLPEAMLASPSSLKSPTSSLSAPNPKTSIESSSSINECHAKDACDNADSMNYATVVCQCQSHLGRVLLNKIYPFTTEKIFTMLFSSVPWYHHLQNTVRKTAHGKMLNAVTEYVTTSWLLIEPALTTRTATYIMALNNAIGPKSTSVTEKQTCSEFGNVNDGFTVIKEIQNAGIPCADSFTVRCTYCIIRVDGSHCRILVHGAIMYNKSMWSIVRGLIEKSTYDGLESHYAALDETLTLLSHAEKPKGNDEALITKCETKVRGKVLNGYANIDISTLSCKVLQVSKDSR</sequence>
<dbReference type="GO" id="GO:0120015">
    <property type="term" value="F:sterol transfer activity"/>
    <property type="evidence" value="ECO:0007669"/>
    <property type="project" value="TreeGrafter"/>
</dbReference>
<dbReference type="PANTHER" id="PTHR23319:SF4">
    <property type="entry name" value="GRAM DOMAIN CONTAINING 1B, ISOFORM E"/>
    <property type="match status" value="1"/>
</dbReference>
<reference evidence="5 6" key="2">
    <citation type="submission" date="2018-11" db="EMBL/GenBank/DDBJ databases">
        <authorList>
            <consortium name="Pathogen Informatics"/>
        </authorList>
    </citation>
    <scope>NUCLEOTIDE SEQUENCE [LARGE SCALE GENOMIC DNA]</scope>
</reference>
<gene>
    <name evidence="5" type="ORF">TCLT_LOCUS59</name>
</gene>
<feature type="compositionally biased region" description="Polar residues" evidence="3">
    <location>
        <begin position="27"/>
        <end position="36"/>
    </location>
</feature>
<reference evidence="7" key="1">
    <citation type="submission" date="2017-02" db="UniProtKB">
        <authorList>
            <consortium name="WormBaseParasite"/>
        </authorList>
    </citation>
    <scope>IDENTIFICATION</scope>
</reference>
<comment type="subcellular location">
    <subcellularLocation>
        <location evidence="1">Membrane</location>
    </subcellularLocation>
</comment>
<dbReference type="GO" id="GO:0032366">
    <property type="term" value="P:intracellular sterol transport"/>
    <property type="evidence" value="ECO:0007669"/>
    <property type="project" value="TreeGrafter"/>
</dbReference>
<dbReference type="PROSITE" id="PS51778">
    <property type="entry name" value="VAST"/>
    <property type="match status" value="1"/>
</dbReference>
<keyword evidence="6" id="KW-1185">Reference proteome</keyword>
<protein>
    <submittedName>
        <fullName evidence="7">VASt domain-containing protein</fullName>
    </submittedName>
</protein>
<evidence type="ECO:0000256" key="2">
    <source>
        <dbReference type="ARBA" id="ARBA00023136"/>
    </source>
</evidence>
<evidence type="ECO:0000313" key="5">
    <source>
        <dbReference type="EMBL" id="VDM94880.1"/>
    </source>
</evidence>
<evidence type="ECO:0000259" key="4">
    <source>
        <dbReference type="PROSITE" id="PS51778"/>
    </source>
</evidence>
<proteinExistence type="predicted"/>
<dbReference type="OMA" id="FTIQCTY"/>
<dbReference type="STRING" id="103827.A0A0N5CJ66"/>
<evidence type="ECO:0000256" key="1">
    <source>
        <dbReference type="ARBA" id="ARBA00004370"/>
    </source>
</evidence>
<feature type="region of interest" description="Disordered" evidence="3">
    <location>
        <begin position="1"/>
        <end position="36"/>
    </location>
</feature>
<dbReference type="AlphaFoldDB" id="A0A0N5CJ66"/>
<dbReference type="PANTHER" id="PTHR23319">
    <property type="entry name" value="GRAM DOMAIN CONTAINING 1B, ISOFORM E"/>
    <property type="match status" value="1"/>
</dbReference>
<organism evidence="7">
    <name type="scientific">Thelazia callipaeda</name>
    <name type="common">Oriental eyeworm</name>
    <name type="synonym">Parasitic nematode</name>
    <dbReference type="NCBI Taxonomy" id="103827"/>
    <lineage>
        <taxon>Eukaryota</taxon>
        <taxon>Metazoa</taxon>
        <taxon>Ecdysozoa</taxon>
        <taxon>Nematoda</taxon>
        <taxon>Chromadorea</taxon>
        <taxon>Rhabditida</taxon>
        <taxon>Spirurina</taxon>
        <taxon>Spiruromorpha</taxon>
        <taxon>Thelazioidea</taxon>
        <taxon>Thelaziidae</taxon>
        <taxon>Thelazia</taxon>
    </lineage>
</organism>
<dbReference type="Proteomes" id="UP000276776">
    <property type="component" value="Unassembled WGS sequence"/>
</dbReference>
<accession>A0A0N5CJ66</accession>
<dbReference type="GO" id="GO:0032934">
    <property type="term" value="F:sterol binding"/>
    <property type="evidence" value="ECO:0007669"/>
    <property type="project" value="TreeGrafter"/>
</dbReference>
<feature type="compositionally biased region" description="Low complexity" evidence="3">
    <location>
        <begin position="10"/>
        <end position="26"/>
    </location>
</feature>
<dbReference type="GO" id="GO:0005789">
    <property type="term" value="C:endoplasmic reticulum membrane"/>
    <property type="evidence" value="ECO:0007669"/>
    <property type="project" value="TreeGrafter"/>
</dbReference>
<feature type="domain" description="VASt" evidence="4">
    <location>
        <begin position="66"/>
        <end position="247"/>
    </location>
</feature>
<dbReference type="GO" id="GO:0140268">
    <property type="term" value="C:endoplasmic reticulum-plasma membrane contact site"/>
    <property type="evidence" value="ECO:0007669"/>
    <property type="project" value="TreeGrafter"/>
</dbReference>
<dbReference type="InterPro" id="IPR031968">
    <property type="entry name" value="VASt"/>
</dbReference>
<dbReference type="GO" id="GO:0005886">
    <property type="term" value="C:plasma membrane"/>
    <property type="evidence" value="ECO:0007669"/>
    <property type="project" value="TreeGrafter"/>
</dbReference>
<dbReference type="EMBL" id="UYYF01000004">
    <property type="protein sequence ID" value="VDM94880.1"/>
    <property type="molecule type" value="Genomic_DNA"/>
</dbReference>
<dbReference type="OrthoDB" id="2162691at2759"/>
<dbReference type="Pfam" id="PF16016">
    <property type="entry name" value="VASt"/>
    <property type="match status" value="1"/>
</dbReference>
<keyword evidence="2" id="KW-0472">Membrane</keyword>
<evidence type="ECO:0000313" key="6">
    <source>
        <dbReference type="Proteomes" id="UP000276776"/>
    </source>
</evidence>
<evidence type="ECO:0000256" key="3">
    <source>
        <dbReference type="SAM" id="MobiDB-lite"/>
    </source>
</evidence>
<evidence type="ECO:0000313" key="7">
    <source>
        <dbReference type="WBParaSite" id="TCLT_0000005801-mRNA-1"/>
    </source>
</evidence>
<dbReference type="WBParaSite" id="TCLT_0000005801-mRNA-1">
    <property type="protein sequence ID" value="TCLT_0000005801-mRNA-1"/>
    <property type="gene ID" value="TCLT_0000005801"/>
</dbReference>